<dbReference type="STRING" id="215250.A0A316YQD8"/>
<dbReference type="Pfam" id="PF03737">
    <property type="entry name" value="RraA-like"/>
    <property type="match status" value="1"/>
</dbReference>
<comment type="cofactor">
    <cofactor evidence="1">
        <name>Mg(2+)</name>
        <dbReference type="ChEBI" id="CHEBI:18420"/>
    </cofactor>
</comment>
<evidence type="ECO:0000256" key="1">
    <source>
        <dbReference type="PIRSR" id="PIRSR605493-1"/>
    </source>
</evidence>
<dbReference type="SUPFAM" id="SSF89562">
    <property type="entry name" value="RraA-like"/>
    <property type="match status" value="1"/>
</dbReference>
<organism evidence="2 3">
    <name type="scientific">Acaromyces ingoldii</name>
    <dbReference type="NCBI Taxonomy" id="215250"/>
    <lineage>
        <taxon>Eukaryota</taxon>
        <taxon>Fungi</taxon>
        <taxon>Dikarya</taxon>
        <taxon>Basidiomycota</taxon>
        <taxon>Ustilaginomycotina</taxon>
        <taxon>Exobasidiomycetes</taxon>
        <taxon>Exobasidiales</taxon>
        <taxon>Cryptobasidiaceae</taxon>
        <taxon>Acaromyces</taxon>
    </lineage>
</organism>
<dbReference type="GO" id="GO:0047443">
    <property type="term" value="F:4-hydroxy-4-methyl-2-oxoglutarate aldolase activity"/>
    <property type="evidence" value="ECO:0007669"/>
    <property type="project" value="TreeGrafter"/>
</dbReference>
<dbReference type="GO" id="GO:0008948">
    <property type="term" value="F:oxaloacetate decarboxylase activity"/>
    <property type="evidence" value="ECO:0007669"/>
    <property type="project" value="TreeGrafter"/>
</dbReference>
<dbReference type="RefSeq" id="XP_025378540.1">
    <property type="nucleotide sequence ID" value="XM_025519152.1"/>
</dbReference>
<dbReference type="GeneID" id="37041068"/>
<dbReference type="PANTHER" id="PTHR33254">
    <property type="entry name" value="4-HYDROXY-4-METHYL-2-OXOGLUTARATE ALDOLASE 3-RELATED"/>
    <property type="match status" value="1"/>
</dbReference>
<proteinExistence type="predicted"/>
<name>A0A316YQD8_9BASI</name>
<dbReference type="GO" id="GO:0046872">
    <property type="term" value="F:metal ion binding"/>
    <property type="evidence" value="ECO:0007669"/>
    <property type="project" value="UniProtKB-KW"/>
</dbReference>
<dbReference type="OrthoDB" id="1476984at2759"/>
<dbReference type="InterPro" id="IPR036704">
    <property type="entry name" value="RraA/RraA-like_sf"/>
</dbReference>
<dbReference type="Proteomes" id="UP000245768">
    <property type="component" value="Unassembled WGS sequence"/>
</dbReference>
<dbReference type="PANTHER" id="PTHR33254:SF4">
    <property type="entry name" value="4-HYDROXY-4-METHYL-2-OXOGLUTARATE ALDOLASE 3-RELATED"/>
    <property type="match status" value="1"/>
</dbReference>
<protein>
    <submittedName>
        <fullName evidence="2">RraA-like protein</fullName>
    </submittedName>
</protein>
<gene>
    <name evidence="2" type="ORF">FA10DRAFT_238793</name>
</gene>
<evidence type="ECO:0000313" key="3">
    <source>
        <dbReference type="Proteomes" id="UP000245768"/>
    </source>
</evidence>
<accession>A0A316YQD8</accession>
<reference evidence="2 3" key="1">
    <citation type="journal article" date="2018" name="Mol. Biol. Evol.">
        <title>Broad Genomic Sampling Reveals a Smut Pathogenic Ancestry of the Fungal Clade Ustilaginomycotina.</title>
        <authorList>
            <person name="Kijpornyongpan T."/>
            <person name="Mondo S.J."/>
            <person name="Barry K."/>
            <person name="Sandor L."/>
            <person name="Lee J."/>
            <person name="Lipzen A."/>
            <person name="Pangilinan J."/>
            <person name="LaButti K."/>
            <person name="Hainaut M."/>
            <person name="Henrissat B."/>
            <person name="Grigoriev I.V."/>
            <person name="Spatafora J.W."/>
            <person name="Aime M.C."/>
        </authorList>
    </citation>
    <scope>NUCLEOTIDE SEQUENCE [LARGE SCALE GENOMIC DNA]</scope>
    <source>
        <strain evidence="2 3">MCA 4198</strain>
    </source>
</reference>
<sequence>MAAAKGTKELVSLLEKFGTCEIADALVKLKNRSGGHLPGIFAHAPRPDKAGPSTGICGPAFTVEMVSQADVDAPKPDKHFVDATEGHEGCVMVISAPPETRSAIWGGLMTLRAQALGVKGVVLDGRCRDLEEQWDSGFSIFARSHSTLGQSPFTRPSRFQVPLSIADPTAPSFPSTTIAPDDLVRADVDGVVVCPRADVLAVVEAATKAREVDERCKEDLLQGKGVKETFAKWRGK</sequence>
<feature type="binding site" evidence="1">
    <location>
        <begin position="106"/>
        <end position="109"/>
    </location>
    <ligand>
        <name>substrate</name>
    </ligand>
</feature>
<feature type="binding site" evidence="1">
    <location>
        <position position="128"/>
    </location>
    <ligand>
        <name>substrate</name>
    </ligand>
</feature>
<dbReference type="InterPro" id="IPR005493">
    <property type="entry name" value="RraA/RraA-like"/>
</dbReference>
<keyword evidence="1" id="KW-0479">Metal-binding</keyword>
<feature type="binding site" evidence="1">
    <location>
        <position position="129"/>
    </location>
    <ligand>
        <name>Mg(2+)</name>
        <dbReference type="ChEBI" id="CHEBI:18420"/>
    </ligand>
</feature>
<evidence type="ECO:0000313" key="2">
    <source>
        <dbReference type="EMBL" id="PWN91342.1"/>
    </source>
</evidence>
<dbReference type="AlphaFoldDB" id="A0A316YQD8"/>
<keyword evidence="1" id="KW-0460">Magnesium</keyword>
<dbReference type="CDD" id="cd16841">
    <property type="entry name" value="RraA_family"/>
    <property type="match status" value="1"/>
</dbReference>
<dbReference type="EMBL" id="KZ819635">
    <property type="protein sequence ID" value="PWN91342.1"/>
    <property type="molecule type" value="Genomic_DNA"/>
</dbReference>
<dbReference type="InParanoid" id="A0A316YQD8"/>
<dbReference type="Gene3D" id="3.50.30.40">
    <property type="entry name" value="Ribonuclease E inhibitor RraA/RraA-like"/>
    <property type="match status" value="1"/>
</dbReference>
<keyword evidence="3" id="KW-1185">Reference proteome</keyword>